<dbReference type="GO" id="GO:0004853">
    <property type="term" value="F:uroporphyrinogen decarboxylase activity"/>
    <property type="evidence" value="ECO:0007669"/>
    <property type="project" value="InterPro"/>
</dbReference>
<organism evidence="2 4">
    <name type="scientific">Aerococcus sanguinicola</name>
    <dbReference type="NCBI Taxonomy" id="119206"/>
    <lineage>
        <taxon>Bacteria</taxon>
        <taxon>Bacillati</taxon>
        <taxon>Bacillota</taxon>
        <taxon>Bacilli</taxon>
        <taxon>Lactobacillales</taxon>
        <taxon>Aerococcaceae</taxon>
        <taxon>Aerococcus</taxon>
    </lineage>
</organism>
<evidence type="ECO:0000313" key="4">
    <source>
        <dbReference type="Proteomes" id="UP000069912"/>
    </source>
</evidence>
<proteinExistence type="predicted"/>
<gene>
    <name evidence="2" type="ORF">AWM72_06475</name>
    <name evidence="3" type="ORF">CYJ28_10020</name>
</gene>
<dbReference type="Proteomes" id="UP000234239">
    <property type="component" value="Unassembled WGS sequence"/>
</dbReference>
<dbReference type="AlphaFoldDB" id="A0A109RDP6"/>
<dbReference type="KEGG" id="asan:AWM72_06475"/>
<feature type="domain" description="Uroporphyrinogen decarboxylase (URO-D)" evidence="1">
    <location>
        <begin position="63"/>
        <end position="218"/>
    </location>
</feature>
<evidence type="ECO:0000313" key="2">
    <source>
        <dbReference type="EMBL" id="AMB94431.1"/>
    </source>
</evidence>
<sequence length="295" mass="32243">MGLAMVLYKGQPYVPARSLDCARPFPAEVLGASIDDLTTINHWPSCLAALVQKYRQYYRQNYCLLPLNHSLEAEAYGSQVYHDRYLGDRLDPKSKRQLDHGPLGALPLTDNALAASLAACQRLSQKGEKICFNLTGPFTLAEQLYDFNDLLGCARRQPASYQAVMAPLVQGLTRVGQAALDAGASVLALADPTGDRKLLGPRHYGQVAGGLQRDLVERLLPSVEARGAKLYLSPGLYRGLAALGWLECGPKLAPAQDFPQVLFRETWSAKGLVTGSLQEGIYKLNPINKQEKGDF</sequence>
<evidence type="ECO:0000313" key="5">
    <source>
        <dbReference type="Proteomes" id="UP000234239"/>
    </source>
</evidence>
<dbReference type="EMBL" id="CP014160">
    <property type="protein sequence ID" value="AMB94431.1"/>
    <property type="molecule type" value="Genomic_DNA"/>
</dbReference>
<dbReference type="SUPFAM" id="SSF51726">
    <property type="entry name" value="UROD/MetE-like"/>
    <property type="match status" value="1"/>
</dbReference>
<reference evidence="3 5" key="3">
    <citation type="submission" date="2017-12" db="EMBL/GenBank/DDBJ databases">
        <title>Phylogenetic diversity of female urinary microbiome.</title>
        <authorList>
            <person name="Thomas-White K."/>
            <person name="Wolfe A.J."/>
        </authorList>
    </citation>
    <scope>NUCLEOTIDE SEQUENCE [LARGE SCALE GENOMIC DNA]</scope>
    <source>
        <strain evidence="3 5">UMB0139</strain>
    </source>
</reference>
<accession>A0A109RDP6</accession>
<reference evidence="2 4" key="1">
    <citation type="journal article" date="2016" name="Genome Announc.">
        <title>Complete Genome Sequences of Aerococcus christensenii CCUG 28831T, Aerococcus sanguinicola CCUG 43001T, Aerococcus urinae CCUG 36881T, Aerococcus urinaeequi CCUG 28094T, Aerococcus urinaehominis CCUG 42038 BT, and Aerococcus viridans CCUG 4311T.</title>
        <authorList>
            <person name="Carkaci D."/>
            <person name="Dargis R."/>
            <person name="Nielsen X.C."/>
            <person name="Skovgaard O."/>
            <person name="Fuursted K."/>
            <person name="Christensen J.J."/>
        </authorList>
    </citation>
    <scope>NUCLEOTIDE SEQUENCE [LARGE SCALE GENOMIC DNA]</scope>
    <source>
        <strain evidence="2 4">CCUG43001</strain>
    </source>
</reference>
<reference evidence="4" key="2">
    <citation type="submission" date="2016-01" db="EMBL/GenBank/DDBJ databases">
        <title>Six Aerococcus type strain genome sequencing and assembly using PacBio and Illumina Hiseq.</title>
        <authorList>
            <person name="Carkaci D."/>
            <person name="Dargis R."/>
            <person name="Nielsen X.C."/>
            <person name="Skovgaard O."/>
            <person name="Fuursted K."/>
            <person name="Christensen J.J."/>
        </authorList>
    </citation>
    <scope>NUCLEOTIDE SEQUENCE [LARGE SCALE GENOMIC DNA]</scope>
    <source>
        <strain evidence="4">CCUG43001</strain>
    </source>
</reference>
<protein>
    <recommendedName>
        <fullName evidence="1">Uroporphyrinogen decarboxylase (URO-D) domain-containing protein</fullName>
    </recommendedName>
</protein>
<dbReference type="Gene3D" id="3.20.20.210">
    <property type="match status" value="1"/>
</dbReference>
<dbReference type="InterPro" id="IPR038071">
    <property type="entry name" value="UROD/MetE-like_sf"/>
</dbReference>
<evidence type="ECO:0000313" key="3">
    <source>
        <dbReference type="EMBL" id="PKZ20460.1"/>
    </source>
</evidence>
<dbReference type="Proteomes" id="UP000069912">
    <property type="component" value="Chromosome"/>
</dbReference>
<dbReference type="GO" id="GO:0006779">
    <property type="term" value="P:porphyrin-containing compound biosynthetic process"/>
    <property type="evidence" value="ECO:0007669"/>
    <property type="project" value="InterPro"/>
</dbReference>
<dbReference type="EMBL" id="PKGY01000009">
    <property type="protein sequence ID" value="PKZ20460.1"/>
    <property type="molecule type" value="Genomic_DNA"/>
</dbReference>
<dbReference type="InterPro" id="IPR000257">
    <property type="entry name" value="Uroporphyrinogen_deCOase"/>
</dbReference>
<evidence type="ECO:0000259" key="1">
    <source>
        <dbReference type="Pfam" id="PF01208"/>
    </source>
</evidence>
<keyword evidence="4" id="KW-1185">Reference proteome</keyword>
<name>A0A109RDP6_9LACT</name>
<dbReference type="Pfam" id="PF01208">
    <property type="entry name" value="URO-D"/>
    <property type="match status" value="1"/>
</dbReference>